<keyword evidence="1 3" id="KW-0547">Nucleotide-binding</keyword>
<dbReference type="PROSITE" id="PS51417">
    <property type="entry name" value="ARF"/>
    <property type="match status" value="1"/>
</dbReference>
<dbReference type="SUPFAM" id="SSF52540">
    <property type="entry name" value="P-loop containing nucleoside triphosphate hydrolases"/>
    <property type="match status" value="1"/>
</dbReference>
<dbReference type="GO" id="GO:0003924">
    <property type="term" value="F:GTPase activity"/>
    <property type="evidence" value="ECO:0007669"/>
    <property type="project" value="InterPro"/>
</dbReference>
<proteinExistence type="predicted"/>
<evidence type="ECO:0000256" key="5">
    <source>
        <dbReference type="SAM" id="Phobius"/>
    </source>
</evidence>
<keyword evidence="5" id="KW-0472">Membrane</keyword>
<feature type="binding site" evidence="4">
    <location>
        <position position="97"/>
    </location>
    <ligand>
        <name>Mg(2+)</name>
        <dbReference type="ChEBI" id="CHEBI:18420"/>
    </ligand>
</feature>
<dbReference type="InterPro" id="IPR027417">
    <property type="entry name" value="P-loop_NTPase"/>
</dbReference>
<dbReference type="Pfam" id="PF00025">
    <property type="entry name" value="Arf"/>
    <property type="match status" value="1"/>
</dbReference>
<evidence type="ECO:0000313" key="7">
    <source>
        <dbReference type="Proteomes" id="UP000225706"/>
    </source>
</evidence>
<dbReference type="SMART" id="SM00177">
    <property type="entry name" value="ARF"/>
    <property type="match status" value="1"/>
</dbReference>
<feature type="binding site" evidence="3">
    <location>
        <begin position="67"/>
        <end position="74"/>
    </location>
    <ligand>
        <name>GTP</name>
        <dbReference type="ChEBI" id="CHEBI:37565"/>
    </ligand>
</feature>
<dbReference type="OrthoDB" id="25466at2759"/>
<evidence type="ECO:0000256" key="2">
    <source>
        <dbReference type="ARBA" id="ARBA00023134"/>
    </source>
</evidence>
<dbReference type="InterPro" id="IPR053254">
    <property type="entry name" value="Arf-like_GTPase"/>
</dbReference>
<dbReference type="GO" id="GO:0005525">
    <property type="term" value="F:GTP binding"/>
    <property type="evidence" value="ECO:0007669"/>
    <property type="project" value="UniProtKB-KW"/>
</dbReference>
<keyword evidence="2 3" id="KW-0342">GTP-binding</keyword>
<dbReference type="InterPro" id="IPR006689">
    <property type="entry name" value="Small_GTPase_ARF/SAR"/>
</dbReference>
<sequence>MGLSSWFRDLGVPWKISIGILSGVAAVTSAYGLFTLYVNQKSIDQKKKSDDRETAGDAAEKKVLVLGLENSGKSTFLAALAQHDSPVTSEREVSQPTQGFNVVCVSTGGVSLNVWEIGGKVQSYWPNFLSDVSVIVYVIDSSASAKFTESKDALLAVLSEESIKGIPLILLACKQDVEGARPRQEVESFFGLQELSANRKTGIVGVEVLSSGAVHGLEEAKELILKFCVE</sequence>
<evidence type="ECO:0000256" key="3">
    <source>
        <dbReference type="PIRSR" id="PIRSR606689-1"/>
    </source>
</evidence>
<dbReference type="PANTHER" id="PTHR46724">
    <property type="entry name" value="ADP-RIBOSYLATION FACTOR-LIKE PROTEIN 9-RELATED"/>
    <property type="match status" value="1"/>
</dbReference>
<dbReference type="Proteomes" id="UP000225706">
    <property type="component" value="Unassembled WGS sequence"/>
</dbReference>
<feature type="transmembrane region" description="Helical" evidence="5">
    <location>
        <begin position="16"/>
        <end position="38"/>
    </location>
</feature>
<keyword evidence="7" id="KW-1185">Reference proteome</keyword>
<dbReference type="SMART" id="SM00178">
    <property type="entry name" value="SAR"/>
    <property type="match status" value="1"/>
</dbReference>
<name>A0A2B4SMD5_STYPI</name>
<comment type="caution">
    <text evidence="6">The sequence shown here is derived from an EMBL/GenBank/DDBJ whole genome shotgun (WGS) entry which is preliminary data.</text>
</comment>
<reference evidence="7" key="1">
    <citation type="journal article" date="2017" name="bioRxiv">
        <title>Comparative analysis of the genomes of Stylophora pistillata and Acropora digitifera provides evidence for extensive differences between species of corals.</title>
        <authorList>
            <person name="Voolstra C.R."/>
            <person name="Li Y."/>
            <person name="Liew Y.J."/>
            <person name="Baumgarten S."/>
            <person name="Zoccola D."/>
            <person name="Flot J.-F."/>
            <person name="Tambutte S."/>
            <person name="Allemand D."/>
            <person name="Aranda M."/>
        </authorList>
    </citation>
    <scope>NUCLEOTIDE SEQUENCE [LARGE SCALE GENOMIC DNA]</scope>
</reference>
<keyword evidence="4" id="KW-0460">Magnesium</keyword>
<accession>A0A2B4SMD5</accession>
<dbReference type="Gene3D" id="3.40.50.300">
    <property type="entry name" value="P-loop containing nucleotide triphosphate hydrolases"/>
    <property type="match status" value="1"/>
</dbReference>
<feature type="binding site" evidence="3">
    <location>
        <position position="119"/>
    </location>
    <ligand>
        <name>GTP</name>
        <dbReference type="ChEBI" id="CHEBI:37565"/>
    </ligand>
</feature>
<dbReference type="EMBL" id="LSMT01000041">
    <property type="protein sequence ID" value="PFX31061.1"/>
    <property type="molecule type" value="Genomic_DNA"/>
</dbReference>
<protein>
    <submittedName>
        <fullName evidence="6">ADP-ribosylation factor-like protein 3</fullName>
    </submittedName>
</protein>
<organism evidence="6 7">
    <name type="scientific">Stylophora pistillata</name>
    <name type="common">Smooth cauliflower coral</name>
    <dbReference type="NCBI Taxonomy" id="50429"/>
    <lineage>
        <taxon>Eukaryota</taxon>
        <taxon>Metazoa</taxon>
        <taxon>Cnidaria</taxon>
        <taxon>Anthozoa</taxon>
        <taxon>Hexacorallia</taxon>
        <taxon>Scleractinia</taxon>
        <taxon>Astrocoeniina</taxon>
        <taxon>Pocilloporidae</taxon>
        <taxon>Stylophora</taxon>
    </lineage>
</organism>
<dbReference type="GO" id="GO:0046872">
    <property type="term" value="F:metal ion binding"/>
    <property type="evidence" value="ECO:0007669"/>
    <property type="project" value="UniProtKB-KW"/>
</dbReference>
<keyword evidence="5" id="KW-0812">Transmembrane</keyword>
<feature type="binding site" evidence="4">
    <location>
        <position position="74"/>
    </location>
    <ligand>
        <name>Mg(2+)</name>
        <dbReference type="ChEBI" id="CHEBI:18420"/>
    </ligand>
</feature>
<evidence type="ECO:0000256" key="4">
    <source>
        <dbReference type="PIRSR" id="PIRSR606689-2"/>
    </source>
</evidence>
<keyword evidence="4" id="KW-0479">Metal-binding</keyword>
<evidence type="ECO:0000313" key="6">
    <source>
        <dbReference type="EMBL" id="PFX31061.1"/>
    </source>
</evidence>
<keyword evidence="5" id="KW-1133">Transmembrane helix</keyword>
<dbReference type="STRING" id="50429.A0A2B4SMD5"/>
<dbReference type="AlphaFoldDB" id="A0A2B4SMD5"/>
<evidence type="ECO:0000256" key="1">
    <source>
        <dbReference type="ARBA" id="ARBA00022741"/>
    </source>
</evidence>
<gene>
    <name evidence="6" type="primary">arl3</name>
    <name evidence="6" type="ORF">AWC38_SpisGene4132</name>
</gene>